<dbReference type="PROSITE" id="PS00367">
    <property type="entry name" value="BH4_AAA_HYDROXYL_1"/>
    <property type="match status" value="1"/>
</dbReference>
<keyword evidence="7" id="KW-0560">Oxidoreductase</keyword>
<dbReference type="GO" id="GO:0005506">
    <property type="term" value="F:iron ion binding"/>
    <property type="evidence" value="ECO:0007669"/>
    <property type="project" value="InterPro"/>
</dbReference>
<evidence type="ECO:0000256" key="15">
    <source>
        <dbReference type="PIRSR" id="PIRSR000336-1"/>
    </source>
</evidence>
<evidence type="ECO:0000256" key="5">
    <source>
        <dbReference type="ARBA" id="ARBA00022553"/>
    </source>
</evidence>
<feature type="binding site" evidence="16">
    <location>
        <position position="399"/>
    </location>
    <ligand>
        <name>L-tryptophan</name>
        <dbReference type="ChEBI" id="CHEBI:57912"/>
    </ligand>
</feature>
<dbReference type="InterPro" id="IPR002912">
    <property type="entry name" value="ACT_dom"/>
</dbReference>
<evidence type="ECO:0000256" key="16">
    <source>
        <dbReference type="PIRSR" id="PIRSR601273-1"/>
    </source>
</evidence>
<dbReference type="EC" id="1.14.16.4" evidence="4"/>
<evidence type="ECO:0000313" key="22">
    <source>
        <dbReference type="Proteomes" id="UP000655588"/>
    </source>
</evidence>
<evidence type="ECO:0000256" key="8">
    <source>
        <dbReference type="ARBA" id="ARBA00023004"/>
    </source>
</evidence>
<dbReference type="GO" id="GO:0009072">
    <property type="term" value="P:aromatic amino acid metabolic process"/>
    <property type="evidence" value="ECO:0007669"/>
    <property type="project" value="InterPro"/>
</dbReference>
<protein>
    <recommendedName>
        <fullName evidence="11">Tryptophan 5-hydroxylase 2</fullName>
        <ecNumber evidence="4">1.14.16.4</ecNumber>
    </recommendedName>
    <alternativeName>
        <fullName evidence="12">Tryptophan 5-monooxygenase 2</fullName>
    </alternativeName>
</protein>
<feature type="region of interest" description="Disordered" evidence="18">
    <location>
        <begin position="521"/>
        <end position="564"/>
    </location>
</feature>
<feature type="domain" description="ACT" evidence="20">
    <location>
        <begin position="57"/>
        <end position="132"/>
    </location>
</feature>
<evidence type="ECO:0000256" key="9">
    <source>
        <dbReference type="ARBA" id="ARBA00023033"/>
    </source>
</evidence>
<comment type="cofactor">
    <cofactor evidence="1 17">
        <name>Fe(2+)</name>
        <dbReference type="ChEBI" id="CHEBI:29033"/>
    </cofactor>
</comment>
<dbReference type="InterPro" id="IPR036329">
    <property type="entry name" value="Aro-AA_hydroxylase_C_sf"/>
</dbReference>
<evidence type="ECO:0000256" key="1">
    <source>
        <dbReference type="ARBA" id="ARBA00001954"/>
    </source>
</evidence>
<keyword evidence="5" id="KW-0597">Phosphoprotein</keyword>
<dbReference type="Proteomes" id="UP000655588">
    <property type="component" value="Unassembled WGS sequence"/>
</dbReference>
<evidence type="ECO:0000259" key="19">
    <source>
        <dbReference type="PROSITE" id="PS51410"/>
    </source>
</evidence>
<dbReference type="Pfam" id="PF01842">
    <property type="entry name" value="ACT"/>
    <property type="match status" value="1"/>
</dbReference>
<dbReference type="PROSITE" id="PS51671">
    <property type="entry name" value="ACT"/>
    <property type="match status" value="1"/>
</dbReference>
<dbReference type="PANTHER" id="PTHR11473:SF16">
    <property type="entry name" value="TRYPTOPHAN 5-HYDROXYLASE 2"/>
    <property type="match status" value="1"/>
</dbReference>
<dbReference type="PANTHER" id="PTHR11473">
    <property type="entry name" value="AROMATIC AMINO ACID HYDROXYLASE"/>
    <property type="match status" value="1"/>
</dbReference>
<dbReference type="Pfam" id="PF00351">
    <property type="entry name" value="Biopterin_H"/>
    <property type="match status" value="1"/>
</dbReference>
<proteinExistence type="inferred from homology"/>
<dbReference type="GO" id="GO:0048066">
    <property type="term" value="P:developmental pigmentation"/>
    <property type="evidence" value="ECO:0007669"/>
    <property type="project" value="UniProtKB-ARBA"/>
</dbReference>
<keyword evidence="6 15" id="KW-0479">Metal-binding</keyword>
<dbReference type="CDD" id="cd03346">
    <property type="entry name" value="eu_TrpOH"/>
    <property type="match status" value="1"/>
</dbReference>
<dbReference type="SUPFAM" id="SSF55021">
    <property type="entry name" value="ACT-like"/>
    <property type="match status" value="1"/>
</dbReference>
<evidence type="ECO:0000256" key="4">
    <source>
        <dbReference type="ARBA" id="ARBA00012002"/>
    </source>
</evidence>
<feature type="binding site" evidence="15">
    <location>
        <position position="340"/>
    </location>
    <ligand>
        <name>Fe cation</name>
        <dbReference type="ChEBI" id="CHEBI:24875"/>
    </ligand>
</feature>
<sequence length="564" mass="64136">MKPLETTIIMSGSGKGLLGVWLYRRGEHWAIKEGSPIHKPSDIPMVEHKSNNDNKNSVVFSLKNQVGGLARALQVFQDLGVNVIHIESRKSLRRGSEFEILVDVECDSKRMEQLTRMLSREVAAINLAQYEQTGNIPHAPSLSAAPSFDFSEVDMPWFPRKISDLDQAQNVLMYGSELDADHPGFKDPVYRKRRVQFADIANSYRYGQPIPRVQYTSEEIRTWFVNYISLRLAFPKTGTVFRELHQLYQKHACKEYLENWPKLVKYCGYREDNIPQLQDVNVFLKRTTGFQLRPVAGYLSPRDFLAGLAFRVFHCTQYIRHSSDPFYTPEPDCCHELLGHMPLLANPSFAQFSQELGLASLGASDEDINKLATLYFFTVEFGLCKQDGILRVYGAGLLSSVAELKHAVSVPGKTFRFDPEVTCKQECIITAFQNAYYYTDSFEEAKEKMRAFANQIQRPFGLRYNPYTQSVEVLTDAQKITAVVSELRGDLCIVSNALRKIHEQDDTVDVERITNLLTQGIELPQDTSSSDSDIDKSPNVETPENSVKNQNENYPCDDMITARD</sequence>
<dbReference type="NCBIfam" id="TIGR01270">
    <property type="entry name" value="Trp_5_monoox"/>
    <property type="match status" value="1"/>
</dbReference>
<evidence type="ECO:0000313" key="21">
    <source>
        <dbReference type="EMBL" id="KAF3424433.1"/>
    </source>
</evidence>
<keyword evidence="10" id="KW-0724">Serotonin biosynthesis</keyword>
<dbReference type="SUPFAM" id="SSF56534">
    <property type="entry name" value="Aromatic aminoacid monoxygenases, catalytic and oligomerization domains"/>
    <property type="match status" value="1"/>
</dbReference>
<comment type="subunit">
    <text evidence="14">Interacts with DNAJC12.</text>
</comment>
<evidence type="ECO:0000256" key="14">
    <source>
        <dbReference type="ARBA" id="ARBA00062416"/>
    </source>
</evidence>
<comment type="pathway">
    <text evidence="2">Aromatic compound metabolism; serotonin biosynthesis; serotonin from L-tryptophan: step 1/2.</text>
</comment>
<dbReference type="GO" id="GO:0004510">
    <property type="term" value="F:tryptophan 5-monooxygenase activity"/>
    <property type="evidence" value="ECO:0007669"/>
    <property type="project" value="UniProtKB-EC"/>
</dbReference>
<evidence type="ECO:0000256" key="7">
    <source>
        <dbReference type="ARBA" id="ARBA00023002"/>
    </source>
</evidence>
<gene>
    <name evidence="21" type="ORF">E2986_10729</name>
</gene>
<evidence type="ECO:0000256" key="12">
    <source>
        <dbReference type="ARBA" id="ARBA00042662"/>
    </source>
</evidence>
<keyword evidence="8 15" id="KW-0408">Iron</keyword>
<evidence type="ECO:0000256" key="18">
    <source>
        <dbReference type="SAM" id="MobiDB-lite"/>
    </source>
</evidence>
<dbReference type="EMBL" id="WNWW01000466">
    <property type="protein sequence ID" value="KAF3424433.1"/>
    <property type="molecule type" value="Genomic_DNA"/>
</dbReference>
<dbReference type="AlphaFoldDB" id="A0A833RPY3"/>
<dbReference type="UniPathway" id="UPA00846">
    <property type="reaction ID" value="UER00799"/>
</dbReference>
<dbReference type="InterPro" id="IPR041904">
    <property type="entry name" value="TrpOH_cat"/>
</dbReference>
<dbReference type="InterPro" id="IPR036951">
    <property type="entry name" value="ArAA_hydroxylase_sf"/>
</dbReference>
<dbReference type="GO" id="GO:0043005">
    <property type="term" value="C:neuron projection"/>
    <property type="evidence" value="ECO:0007669"/>
    <property type="project" value="TreeGrafter"/>
</dbReference>
<evidence type="ECO:0000256" key="17">
    <source>
        <dbReference type="PIRSR" id="PIRSR601273-2"/>
    </source>
</evidence>
<keyword evidence="9" id="KW-0503">Monooxygenase</keyword>
<evidence type="ECO:0000259" key="20">
    <source>
        <dbReference type="PROSITE" id="PS51671"/>
    </source>
</evidence>
<accession>A0A833RPY3</accession>
<feature type="binding site" evidence="15">
    <location>
        <position position="380"/>
    </location>
    <ligand>
        <name>Fe cation</name>
        <dbReference type="ChEBI" id="CHEBI:24875"/>
    </ligand>
</feature>
<comment type="caution">
    <text evidence="21">The sequence shown here is derived from an EMBL/GenBank/DDBJ whole genome shotgun (WGS) entry which is preliminary data.</text>
</comment>
<feature type="compositionally biased region" description="Polar residues" evidence="18">
    <location>
        <begin position="539"/>
        <end position="553"/>
    </location>
</feature>
<dbReference type="Gene3D" id="1.10.800.10">
    <property type="entry name" value="Aromatic amino acid hydroxylase"/>
    <property type="match status" value="1"/>
</dbReference>
<reference evidence="21" key="1">
    <citation type="submission" date="2019-11" db="EMBL/GenBank/DDBJ databases">
        <title>The nuclear and mitochondrial genomes of Frieseomelitta varia - a highly eusocial stingless bee (Meliponini) with a permanently sterile worker caste.</title>
        <authorList>
            <person name="Freitas F.C.P."/>
            <person name="Lourenco A.P."/>
            <person name="Nunes F.M.F."/>
            <person name="Paschoal A.R."/>
            <person name="Abreu F.C.P."/>
            <person name="Barbin F.O."/>
            <person name="Bataglia L."/>
            <person name="Cardoso-Junior C.A.M."/>
            <person name="Cervoni M.S."/>
            <person name="Silva S.R."/>
            <person name="Dalarmi F."/>
            <person name="Del Lama M.A."/>
            <person name="Depintor T.S."/>
            <person name="Ferreira K.M."/>
            <person name="Goria P.S."/>
            <person name="Jaskot M.C."/>
            <person name="Lago D.C."/>
            <person name="Luna-Lucena D."/>
            <person name="Moda L.M."/>
            <person name="Nascimento L."/>
            <person name="Pedrino M."/>
            <person name="Rabico F.O."/>
            <person name="Sanches F.C."/>
            <person name="Santos D.E."/>
            <person name="Santos C.G."/>
            <person name="Vieira J."/>
            <person name="Lopes T.F."/>
            <person name="Barchuk A.R."/>
            <person name="Hartfelder K."/>
            <person name="Simoes Z.L.P."/>
            <person name="Bitondi M.M.G."/>
            <person name="Pinheiro D.G."/>
        </authorList>
    </citation>
    <scope>NUCLEOTIDE SEQUENCE</scope>
    <source>
        <strain evidence="21">USP_RPSP 00005682</strain>
        <tissue evidence="21">Whole individual</tissue>
    </source>
</reference>
<dbReference type="InterPro" id="IPR018301">
    <property type="entry name" value="ArAA_hydroxylase_Fe/CU_BS"/>
</dbReference>
<dbReference type="InterPro" id="IPR005963">
    <property type="entry name" value="Trp_5_mOase"/>
</dbReference>
<feature type="binding site" evidence="16">
    <location>
        <position position="320"/>
    </location>
    <ligand>
        <name>L-tryptophan</name>
        <dbReference type="ChEBI" id="CHEBI:57912"/>
    </ligand>
</feature>
<comment type="similarity">
    <text evidence="3">Belongs to the biopterin-dependent aromatic amino acid hydroxylase family.</text>
</comment>
<organism evidence="21 22">
    <name type="scientific">Frieseomelitta varia</name>
    <dbReference type="NCBI Taxonomy" id="561572"/>
    <lineage>
        <taxon>Eukaryota</taxon>
        <taxon>Metazoa</taxon>
        <taxon>Ecdysozoa</taxon>
        <taxon>Arthropoda</taxon>
        <taxon>Hexapoda</taxon>
        <taxon>Insecta</taxon>
        <taxon>Pterygota</taxon>
        <taxon>Neoptera</taxon>
        <taxon>Endopterygota</taxon>
        <taxon>Hymenoptera</taxon>
        <taxon>Apocrita</taxon>
        <taxon>Aculeata</taxon>
        <taxon>Apoidea</taxon>
        <taxon>Anthophila</taxon>
        <taxon>Apidae</taxon>
        <taxon>Frieseomelitta</taxon>
    </lineage>
</organism>
<feature type="binding site" evidence="16">
    <location>
        <position position="429"/>
    </location>
    <ligand>
        <name>L-tryptophan</name>
        <dbReference type="ChEBI" id="CHEBI:57912"/>
    </ligand>
</feature>
<dbReference type="InterPro" id="IPR045865">
    <property type="entry name" value="ACT-like_dom_sf"/>
</dbReference>
<dbReference type="GO" id="GO:0042427">
    <property type="term" value="P:serotonin biosynthetic process"/>
    <property type="evidence" value="ECO:0007669"/>
    <property type="project" value="UniProtKB-UniPathway"/>
</dbReference>
<feature type="binding site" evidence="16">
    <location>
        <position position="298"/>
    </location>
    <ligand>
        <name>L-tryptophan</name>
        <dbReference type="ChEBI" id="CHEBI:57912"/>
    </ligand>
</feature>
<dbReference type="InterPro" id="IPR019773">
    <property type="entry name" value="Tyrosine_3-monooxygenase-like"/>
</dbReference>
<evidence type="ECO:0000256" key="10">
    <source>
        <dbReference type="ARBA" id="ARBA00023094"/>
    </source>
</evidence>
<feature type="domain" description="Biopterin-dependent aromatic amino acid hydroxylase family profile" evidence="19">
    <location>
        <begin position="142"/>
        <end position="502"/>
    </location>
</feature>
<evidence type="ECO:0000256" key="2">
    <source>
        <dbReference type="ARBA" id="ARBA00004783"/>
    </source>
</evidence>
<name>A0A833RPY3_9HYME</name>
<keyword evidence="22" id="KW-1185">Reference proteome</keyword>
<dbReference type="PIRSF" id="PIRSF000336">
    <property type="entry name" value="TH"/>
    <property type="match status" value="1"/>
</dbReference>
<comment type="catalytic activity">
    <reaction evidence="13">
        <text>(6R)-L-erythro-5,6,7,8-tetrahydrobiopterin + L-tryptophan + O2 = 5-hydroxy-L-tryptophan + (4aS,6R)-4a-hydroxy-L-erythro-5,6,7,8-tetrahydrobiopterin</text>
        <dbReference type="Rhea" id="RHEA:16709"/>
        <dbReference type="ChEBI" id="CHEBI:15379"/>
        <dbReference type="ChEBI" id="CHEBI:15642"/>
        <dbReference type="ChEBI" id="CHEBI:57912"/>
        <dbReference type="ChEBI" id="CHEBI:58266"/>
        <dbReference type="ChEBI" id="CHEBI:59560"/>
        <dbReference type="EC" id="1.14.16.4"/>
    </reaction>
</comment>
<feature type="binding site" evidence="15">
    <location>
        <position position="335"/>
    </location>
    <ligand>
        <name>Fe cation</name>
        <dbReference type="ChEBI" id="CHEBI:24875"/>
    </ligand>
</feature>
<dbReference type="InterPro" id="IPR001273">
    <property type="entry name" value="ArAA_hydroxylase"/>
</dbReference>
<dbReference type="InterPro" id="IPR019774">
    <property type="entry name" value="Aromatic-AA_hydroxylase_C"/>
</dbReference>
<dbReference type="PRINTS" id="PR00372">
    <property type="entry name" value="FYWHYDRXLASE"/>
</dbReference>
<dbReference type="GO" id="GO:0042416">
    <property type="term" value="P:dopamine biosynthetic process"/>
    <property type="evidence" value="ECO:0007669"/>
    <property type="project" value="UniProtKB-ARBA"/>
</dbReference>
<evidence type="ECO:0000256" key="3">
    <source>
        <dbReference type="ARBA" id="ARBA00009712"/>
    </source>
</evidence>
<dbReference type="PROSITE" id="PS51410">
    <property type="entry name" value="BH4_AAA_HYDROXYL_2"/>
    <property type="match status" value="1"/>
</dbReference>
<evidence type="ECO:0000256" key="13">
    <source>
        <dbReference type="ARBA" id="ARBA00048860"/>
    </source>
</evidence>
<evidence type="ECO:0000256" key="11">
    <source>
        <dbReference type="ARBA" id="ARBA00040889"/>
    </source>
</evidence>
<dbReference type="FunFam" id="1.10.800.10:FF:000004">
    <property type="entry name" value="Tyrosine 3-monooxygenase"/>
    <property type="match status" value="1"/>
</dbReference>
<evidence type="ECO:0000256" key="6">
    <source>
        <dbReference type="ARBA" id="ARBA00022723"/>
    </source>
</evidence>
<dbReference type="CDD" id="cd04929">
    <property type="entry name" value="ACT_TPH"/>
    <property type="match status" value="1"/>
</dbReference>
<feature type="binding site" evidence="16">
    <location>
        <position position="328"/>
    </location>
    <ligand>
        <name>L-tryptophan</name>
        <dbReference type="ChEBI" id="CHEBI:57912"/>
    </ligand>
</feature>